<dbReference type="InterPro" id="IPR036287">
    <property type="entry name" value="Rv1873-like_sf"/>
</dbReference>
<dbReference type="SUPFAM" id="SSF140736">
    <property type="entry name" value="Rv1873-like"/>
    <property type="match status" value="1"/>
</dbReference>
<organism evidence="1">
    <name type="scientific">Mycobacterium sp. (strain JLS)</name>
    <dbReference type="NCBI Taxonomy" id="164757"/>
    <lineage>
        <taxon>Bacteria</taxon>
        <taxon>Bacillati</taxon>
        <taxon>Actinomycetota</taxon>
        <taxon>Actinomycetes</taxon>
        <taxon>Mycobacteriales</taxon>
        <taxon>Mycobacteriaceae</taxon>
        <taxon>Mycobacterium</taxon>
    </lineage>
</organism>
<dbReference type="Pfam" id="PF08837">
    <property type="entry name" value="DUF1810"/>
    <property type="match status" value="1"/>
</dbReference>
<proteinExistence type="predicted"/>
<evidence type="ECO:0008006" key="2">
    <source>
        <dbReference type="Google" id="ProtNLM"/>
    </source>
</evidence>
<name>A0A5Q5CH59_MYCSJ</name>
<dbReference type="PIRSF" id="PIRSF008546">
    <property type="entry name" value="UCP008546"/>
    <property type="match status" value="1"/>
</dbReference>
<dbReference type="InterPro" id="IPR014937">
    <property type="entry name" value="DUF1810"/>
</dbReference>
<evidence type="ECO:0000313" key="1">
    <source>
        <dbReference type="EMBL" id="ABN98579.1"/>
    </source>
</evidence>
<accession>A0A5Q5CH59</accession>
<sequence length="169" mass="18775">MANDCDSARYEVARGVRMTRAGGGYHQVVSTSDPFDLQRFVDAQDPVYDTVIAELRAGRKRTHWIWFIFPQLRGLGRSPTAQHYGIASHEEAVAYLAHDVLGPRLRECTRLVLAIEGRSIGEAFGSPDDLKLRSSMTLFARCADDNADFLAVLDKFYGGEPDPATVSRL</sequence>
<dbReference type="KEGG" id="mjl:Mjls_2799"/>
<dbReference type="Gene3D" id="1.25.40.380">
    <property type="entry name" value="Protein of unknown function DUF1810"/>
    <property type="match status" value="1"/>
</dbReference>
<gene>
    <name evidence="1" type="ordered locus">Mjls_2799</name>
</gene>
<reference evidence="1" key="1">
    <citation type="submission" date="2007-02" db="EMBL/GenBank/DDBJ databases">
        <title>Complete sequence of Mycobacterium sp. JLS.</title>
        <authorList>
            <consortium name="US DOE Joint Genome Institute"/>
            <person name="Copeland A."/>
            <person name="Lucas S."/>
            <person name="Lapidus A."/>
            <person name="Barry K."/>
            <person name="Detter J.C."/>
            <person name="Glavina del Rio T."/>
            <person name="Hammon N."/>
            <person name="Israni S."/>
            <person name="Dalin E."/>
            <person name="Tice H."/>
            <person name="Pitluck S."/>
            <person name="Chain P."/>
            <person name="Malfatti S."/>
            <person name="Shin M."/>
            <person name="Vergez L."/>
            <person name="Schmutz J."/>
            <person name="Larimer F."/>
            <person name="Land M."/>
            <person name="Hauser L."/>
            <person name="Kyrpides N."/>
            <person name="Mikhailova N."/>
            <person name="Miller C.D."/>
            <person name="Anderson A.J."/>
            <person name="Sims R.C."/>
            <person name="Richardson P."/>
        </authorList>
    </citation>
    <scope>NUCLEOTIDE SEQUENCE [LARGE SCALE GENOMIC DNA]</scope>
    <source>
        <strain evidence="1">JLS</strain>
    </source>
</reference>
<protein>
    <recommendedName>
        <fullName evidence="2">DUF1810 domain-containing protein</fullName>
    </recommendedName>
</protein>
<dbReference type="EMBL" id="CP000580">
    <property type="protein sequence ID" value="ABN98579.1"/>
    <property type="molecule type" value="Genomic_DNA"/>
</dbReference>
<dbReference type="AlphaFoldDB" id="A0A5Q5CH59"/>